<reference evidence="2 3" key="1">
    <citation type="journal article" date="2011" name="Stand. Genomic Sci.">
        <title>Complete genome sequence of the filamentous gliding predatory bacterium Herpetosiphon aurantiacus type strain (114-95(T)).</title>
        <authorList>
            <person name="Kiss H."/>
            <person name="Nett M."/>
            <person name="Domin N."/>
            <person name="Martin K."/>
            <person name="Maresca J.A."/>
            <person name="Copeland A."/>
            <person name="Lapidus A."/>
            <person name="Lucas S."/>
            <person name="Berry K.W."/>
            <person name="Glavina Del Rio T."/>
            <person name="Dalin E."/>
            <person name="Tice H."/>
            <person name="Pitluck S."/>
            <person name="Richardson P."/>
            <person name="Bruce D."/>
            <person name="Goodwin L."/>
            <person name="Han C."/>
            <person name="Detter J.C."/>
            <person name="Schmutz J."/>
            <person name="Brettin T."/>
            <person name="Land M."/>
            <person name="Hauser L."/>
            <person name="Kyrpides N.C."/>
            <person name="Ivanova N."/>
            <person name="Goker M."/>
            <person name="Woyke T."/>
            <person name="Klenk H.P."/>
            <person name="Bryant D.A."/>
        </authorList>
    </citation>
    <scope>NUCLEOTIDE SEQUENCE [LARGE SCALE GENOMIC DNA]</scope>
    <source>
        <strain evidence="3">ATCC 23779 / DSM 785 / 114-95</strain>
    </source>
</reference>
<feature type="transmembrane region" description="Helical" evidence="1">
    <location>
        <begin position="248"/>
        <end position="268"/>
    </location>
</feature>
<evidence type="ECO:0000256" key="1">
    <source>
        <dbReference type="SAM" id="Phobius"/>
    </source>
</evidence>
<dbReference type="BioCyc" id="HAUR316274:GHYA-3694-MONOMER"/>
<dbReference type="EMBL" id="CP000875">
    <property type="protein sequence ID" value="ABX06291.1"/>
    <property type="molecule type" value="Genomic_DNA"/>
</dbReference>
<keyword evidence="1" id="KW-0812">Transmembrane</keyword>
<dbReference type="HOGENOM" id="CLU_833592_0_0_0"/>
<feature type="transmembrane region" description="Helical" evidence="1">
    <location>
        <begin position="82"/>
        <end position="100"/>
    </location>
</feature>
<accession>A9B680</accession>
<keyword evidence="1" id="KW-1133">Transmembrane helix</keyword>
<dbReference type="Proteomes" id="UP000000787">
    <property type="component" value="Chromosome"/>
</dbReference>
<evidence type="ECO:0000313" key="2">
    <source>
        <dbReference type="EMBL" id="ABX06291.1"/>
    </source>
</evidence>
<proteinExistence type="predicted"/>
<keyword evidence="3" id="KW-1185">Reference proteome</keyword>
<dbReference type="AlphaFoldDB" id="A9B680"/>
<protein>
    <submittedName>
        <fullName evidence="2">Uncharacterized protein</fullName>
    </submittedName>
</protein>
<name>A9B680_HERA2</name>
<organism evidence="2 3">
    <name type="scientific">Herpetosiphon aurantiacus (strain ATCC 23779 / DSM 785 / 114-95)</name>
    <dbReference type="NCBI Taxonomy" id="316274"/>
    <lineage>
        <taxon>Bacteria</taxon>
        <taxon>Bacillati</taxon>
        <taxon>Chloroflexota</taxon>
        <taxon>Chloroflexia</taxon>
        <taxon>Herpetosiphonales</taxon>
        <taxon>Herpetosiphonaceae</taxon>
        <taxon>Herpetosiphon</taxon>
    </lineage>
</organism>
<dbReference type="KEGG" id="hau:Haur_3655"/>
<dbReference type="STRING" id="316274.Haur_3655"/>
<sequence length="348" mass="40110">MMNCPNCYTKIPDNQATCERCGWPDLAEKTELKPATPRSKQAPSMPMTGKQRWYHFIKALFPLLFALVPIIGIFTLVSPKNFTLIPLLIVIGLIVAATYFNKDLHDLVNSVVYVESDQLLKVDRFYGHKGSIIYMAFFKRLGDFQVDQEIYNTVELQSFYRVMYSQKSKKLWKVKLESNQAVLDNVLSEKQISYSPNEGVQGVGQLSLNQRKEIIVSIVNFVIFMILIYLFLGSYIKRLLWNSDNASIGIIVSSVILFIFLNLFKGIVFQVIDFITGKVESTIDTFIDFDKRHSNPGVEYTAKFQKLGKVSVKQQHYLELVKGEKYQLFYSRWSKIVWDVQKINEKSA</sequence>
<feature type="transmembrane region" description="Helical" evidence="1">
    <location>
        <begin position="214"/>
        <end position="236"/>
    </location>
</feature>
<keyword evidence="1" id="KW-0472">Membrane</keyword>
<gene>
    <name evidence="2" type="ordered locus">Haur_3655</name>
</gene>
<dbReference type="InParanoid" id="A9B680"/>
<evidence type="ECO:0000313" key="3">
    <source>
        <dbReference type="Proteomes" id="UP000000787"/>
    </source>
</evidence>
<feature type="transmembrane region" description="Helical" evidence="1">
    <location>
        <begin position="53"/>
        <end position="76"/>
    </location>
</feature>